<dbReference type="GO" id="GO:0016780">
    <property type="term" value="F:phosphotransferase activity, for other substituted phosphate groups"/>
    <property type="evidence" value="ECO:0007669"/>
    <property type="project" value="TreeGrafter"/>
</dbReference>
<feature type="transmembrane region" description="Helical" evidence="7">
    <location>
        <begin position="308"/>
        <end position="330"/>
    </location>
</feature>
<comment type="subcellular location">
    <subcellularLocation>
        <location evidence="1">Membrane</location>
        <topology evidence="1">Multi-pass membrane protein</topology>
    </subcellularLocation>
</comment>
<evidence type="ECO:0000256" key="6">
    <source>
        <dbReference type="ARBA" id="ARBA00023136"/>
    </source>
</evidence>
<dbReference type="STRING" id="1499966.U14_00325"/>
<dbReference type="SUPFAM" id="SSF53448">
    <property type="entry name" value="Nucleotide-diphospho-sugar transferases"/>
    <property type="match status" value="1"/>
</dbReference>
<keyword evidence="6 7" id="KW-0472">Membrane</keyword>
<dbReference type="Gene3D" id="3.40.50.720">
    <property type="entry name" value="NAD(P)-binding Rossmann-like Domain"/>
    <property type="match status" value="1"/>
</dbReference>
<organism evidence="9">
    <name type="scientific">Candidatus Moduliflexus flocculans</name>
    <dbReference type="NCBI Taxonomy" id="1499966"/>
    <lineage>
        <taxon>Bacteria</taxon>
        <taxon>Candidatus Moduliflexota</taxon>
        <taxon>Candidatus Moduliflexia</taxon>
        <taxon>Candidatus Moduliflexales</taxon>
        <taxon>Candidatus Moduliflexaceae</taxon>
    </lineage>
</organism>
<dbReference type="PANTHER" id="PTHR30576:SF10">
    <property type="entry name" value="SLL5057 PROTEIN"/>
    <property type="match status" value="1"/>
</dbReference>
<dbReference type="Proteomes" id="UP000030700">
    <property type="component" value="Unassembled WGS sequence"/>
</dbReference>
<evidence type="ECO:0000313" key="9">
    <source>
        <dbReference type="EMBL" id="GAK49107.1"/>
    </source>
</evidence>
<evidence type="ECO:0000256" key="2">
    <source>
        <dbReference type="ARBA" id="ARBA00006464"/>
    </source>
</evidence>
<dbReference type="NCBIfam" id="TIGR03025">
    <property type="entry name" value="EPS_sugtrans"/>
    <property type="match status" value="1"/>
</dbReference>
<accession>A0A0S6VV82</accession>
<comment type="similarity">
    <text evidence="2">Belongs to the bacterial sugar transferase family.</text>
</comment>
<feature type="transmembrane region" description="Helical" evidence="7">
    <location>
        <begin position="342"/>
        <end position="361"/>
    </location>
</feature>
<evidence type="ECO:0000259" key="8">
    <source>
        <dbReference type="Pfam" id="PF02397"/>
    </source>
</evidence>
<proteinExistence type="inferred from homology"/>
<dbReference type="Pfam" id="PF13727">
    <property type="entry name" value="CoA_binding_3"/>
    <property type="match status" value="1"/>
</dbReference>
<evidence type="ECO:0000256" key="1">
    <source>
        <dbReference type="ARBA" id="ARBA00004141"/>
    </source>
</evidence>
<dbReference type="CDD" id="cd04186">
    <property type="entry name" value="GT_2_like_c"/>
    <property type="match status" value="1"/>
</dbReference>
<keyword evidence="4 7" id="KW-0812">Transmembrane</keyword>
<dbReference type="InterPro" id="IPR003362">
    <property type="entry name" value="Bact_transf"/>
</dbReference>
<feature type="transmembrane region" description="Helical" evidence="7">
    <location>
        <begin position="373"/>
        <end position="398"/>
    </location>
</feature>
<gene>
    <name evidence="9" type="ORF">U14_00325</name>
</gene>
<dbReference type="Pfam" id="PF02397">
    <property type="entry name" value="Bac_transf"/>
    <property type="match status" value="1"/>
</dbReference>
<dbReference type="GO" id="GO:0016020">
    <property type="term" value="C:membrane"/>
    <property type="evidence" value="ECO:0007669"/>
    <property type="project" value="UniProtKB-SubCell"/>
</dbReference>
<dbReference type="InterPro" id="IPR029044">
    <property type="entry name" value="Nucleotide-diphossugar_trans"/>
</dbReference>
<reference evidence="9" key="1">
    <citation type="journal article" date="2015" name="PeerJ">
        <title>First genomic representation of candidate bacterial phylum KSB3 points to enhanced environmental sensing as a trigger of wastewater bulking.</title>
        <authorList>
            <person name="Sekiguchi Y."/>
            <person name="Ohashi A."/>
            <person name="Parks D.H."/>
            <person name="Yamauchi T."/>
            <person name="Tyson G.W."/>
            <person name="Hugenholtz P."/>
        </authorList>
    </citation>
    <scope>NUCLEOTIDE SEQUENCE [LARGE SCALE GENOMIC DNA]</scope>
</reference>
<name>A0A0S6VV82_9BACT</name>
<keyword evidence="5 7" id="KW-1133">Transmembrane helix</keyword>
<evidence type="ECO:0000313" key="10">
    <source>
        <dbReference type="Proteomes" id="UP000030700"/>
    </source>
</evidence>
<sequence>MKLLIILVNYNTTPLLLKCLQTLEQQRLDVDHRVVVVDNHSLDGGCDQIAAQYPSVTLIRNAENGGYAKAVNQAIREFNSDYILVLNPDIEVTPGAIHAMLAFMTKTPDAGIVGGKLLNPDGTLQHSCRTFYTLPVLLLRRTFLGKLFPNSQLIAHHLMLDWDHNSAREVDWMLGACLMIRRDALKEVGLMDERFFLYFEDVDWCYRMKKGGWKVYYLPEARMIHHHQRHSAKGVLNKTKLYHLTSMLHFYAKWGKVAFFLKKYRAALAMMLFLGLDLVAMNVAFYGAHALRQHLQTFFNKPHLPTLYYHNFLIFVNAITPLVFFSLGLYRLRHGELWVDELFRVGKGMLVMSLLLMAGSYLAQGYELSRVTIVMFAVIATTSAFLLRWSAIAFYHFLQKKGFNLRKTLIIGSGRSVDVVAKELQKHREIGFDILGFVRETPEADIENGSFLPALGDLYELPLLIEEYHISDLILATTSDVREVVSRSKQSGVNVRLVTDFHSLSVHETQFEELAGIPMVFFKGTPLFGMNLVIKRVMDIVLSTLALLCLAPLFALIALLIKLESPGAVIFKQQRIGKHRQPFTMYKFRSMCQNAEYIKQQLMQQNEADGPLFKIQKDPRHTKIGRVLRKFSLDELPQFWNVLKGDMSLVGPRPPIPQEVAEYDEWALKRLDIKPGITGLWQVSGRSNLTFDEMLKLDVYYMWNWSLSNDIKILLRTLPVVIFGHGAW</sequence>
<evidence type="ECO:0000256" key="7">
    <source>
        <dbReference type="SAM" id="Phobius"/>
    </source>
</evidence>
<dbReference type="EMBL" id="DF820455">
    <property type="protein sequence ID" value="GAK49107.1"/>
    <property type="molecule type" value="Genomic_DNA"/>
</dbReference>
<feature type="transmembrane region" description="Helical" evidence="7">
    <location>
        <begin position="266"/>
        <end position="288"/>
    </location>
</feature>
<dbReference type="AlphaFoldDB" id="A0A0S6VV82"/>
<evidence type="ECO:0000256" key="3">
    <source>
        <dbReference type="ARBA" id="ARBA00022679"/>
    </source>
</evidence>
<keyword evidence="3 9" id="KW-0808">Transferase</keyword>
<feature type="domain" description="Bacterial sugar transferase" evidence="8">
    <location>
        <begin position="535"/>
        <end position="722"/>
    </location>
</feature>
<evidence type="ECO:0000256" key="5">
    <source>
        <dbReference type="ARBA" id="ARBA00022989"/>
    </source>
</evidence>
<keyword evidence="10" id="KW-1185">Reference proteome</keyword>
<evidence type="ECO:0000256" key="4">
    <source>
        <dbReference type="ARBA" id="ARBA00022692"/>
    </source>
</evidence>
<feature type="transmembrane region" description="Helical" evidence="7">
    <location>
        <begin position="540"/>
        <end position="561"/>
    </location>
</feature>
<dbReference type="Pfam" id="PF13641">
    <property type="entry name" value="Glyco_tranf_2_3"/>
    <property type="match status" value="1"/>
</dbReference>
<protein>
    <submittedName>
        <fullName evidence="9">Undecaprenyl-phosphate glucose phosphotransferase</fullName>
    </submittedName>
</protein>
<dbReference type="Gene3D" id="3.90.550.10">
    <property type="entry name" value="Spore Coat Polysaccharide Biosynthesis Protein SpsA, Chain A"/>
    <property type="match status" value="1"/>
</dbReference>
<dbReference type="InterPro" id="IPR017475">
    <property type="entry name" value="EPS_sugar_tfrase"/>
</dbReference>
<dbReference type="HOGENOM" id="CLU_027058_0_0_0"/>
<dbReference type="PANTHER" id="PTHR30576">
    <property type="entry name" value="COLANIC BIOSYNTHESIS UDP-GLUCOSE LIPID CARRIER TRANSFERASE"/>
    <property type="match status" value="1"/>
</dbReference>